<evidence type="ECO:0000256" key="5">
    <source>
        <dbReference type="ARBA" id="ARBA00022840"/>
    </source>
</evidence>
<keyword evidence="6" id="KW-0460">Magnesium</keyword>
<dbReference type="InterPro" id="IPR047805">
    <property type="entry name" value="GAMP_synthase"/>
</dbReference>
<keyword evidence="7" id="KW-0546">Nucleotide metabolism</keyword>
<evidence type="ECO:0000256" key="4">
    <source>
        <dbReference type="ARBA" id="ARBA00022741"/>
    </source>
</evidence>
<evidence type="ECO:0000313" key="13">
    <source>
        <dbReference type="EMBL" id="GGF50879.1"/>
    </source>
</evidence>
<accession>A0ABQ1VCD0</accession>
<evidence type="ECO:0000256" key="11">
    <source>
        <dbReference type="ARBA" id="ARBA00048304"/>
    </source>
</evidence>
<keyword evidence="3" id="KW-0479">Metal-binding</keyword>
<gene>
    <name evidence="13" type="ORF">GCM10011339_44270</name>
</gene>
<evidence type="ECO:0000256" key="3">
    <source>
        <dbReference type="ARBA" id="ARBA00022723"/>
    </source>
</evidence>
<keyword evidence="1" id="KW-0808">Transferase</keyword>
<proteinExistence type="predicted"/>
<evidence type="ECO:0000256" key="7">
    <source>
        <dbReference type="ARBA" id="ARBA00023080"/>
    </source>
</evidence>
<evidence type="ECO:0000256" key="2">
    <source>
        <dbReference type="ARBA" id="ARBA00022695"/>
    </source>
</evidence>
<evidence type="ECO:0000259" key="12">
    <source>
        <dbReference type="Pfam" id="PF21654"/>
    </source>
</evidence>
<dbReference type="InterPro" id="IPR036834">
    <property type="entry name" value="Bcl-2-like_sf"/>
</dbReference>
<sequence>MANCNNLFEEFNKEIRLNNDRRVILRERRNNLRKRIGNGFNELKQERYFSETLNISVDEILEFQSQGSYVMDTIVNPCRKVDEYDIDDGVYFLGPRSSNRRPTEQQFHDFIIAAIKKGKGDFIIEKIQDKKTCVRVSYKGENGDFNYHVDLPIYYATNIKEPELADSEEGWKVSNPIDFIVWFEDLIQSGFESKFILERKLYQEEYEQWLNDRRKKDHQLRRIVRYLKAWGDNLSKEMPPGVVMTILAGSGSNYREHERDDVCLRDTLVNIKNFLQVNGFKCPRPTTPVGEDLFRSYSQANKDHFSNELDSFIISANQAIENPIQKDACLKWQKHLGNRFPCAIAKDEIEDSKSYAAASIIKSDNSRSA</sequence>
<reference evidence="14" key="1">
    <citation type="journal article" date="2019" name="Int. J. Syst. Evol. Microbiol.">
        <title>The Global Catalogue of Microorganisms (GCM) 10K type strain sequencing project: providing services to taxonomists for standard genome sequencing and annotation.</title>
        <authorList>
            <consortium name="The Broad Institute Genomics Platform"/>
            <consortium name="The Broad Institute Genome Sequencing Center for Infectious Disease"/>
            <person name="Wu L."/>
            <person name="Ma J."/>
        </authorList>
    </citation>
    <scope>NUCLEOTIDE SEQUENCE [LARGE SCALE GENOMIC DNA]</scope>
    <source>
        <strain evidence="14">CGMCC 1.15407</strain>
    </source>
</reference>
<evidence type="ECO:0000313" key="14">
    <source>
        <dbReference type="Proteomes" id="UP000647339"/>
    </source>
</evidence>
<comment type="caution">
    <text evidence="13">The sequence shown here is derived from an EMBL/GenBank/DDBJ whole genome shotgun (WGS) entry which is preliminary data.</text>
</comment>
<comment type="catalytic activity">
    <reaction evidence="11">
        <text>GTP + ATP = 3',3'-cGAMP + 2 diphosphate</text>
        <dbReference type="Rhea" id="RHEA:35647"/>
        <dbReference type="ChEBI" id="CHEBI:30616"/>
        <dbReference type="ChEBI" id="CHEBI:33019"/>
        <dbReference type="ChEBI" id="CHEBI:37565"/>
        <dbReference type="ChEBI" id="CHEBI:71501"/>
    </reaction>
    <physiologicalReaction direction="left-to-right" evidence="11">
        <dbReference type="Rhea" id="RHEA:35648"/>
    </physiologicalReaction>
</comment>
<keyword evidence="4" id="KW-0547">Nucleotide-binding</keyword>
<dbReference type="RefSeq" id="WP_137401339.1">
    <property type="nucleotide sequence ID" value="NZ_BMIU01000036.1"/>
</dbReference>
<evidence type="ECO:0000256" key="9">
    <source>
        <dbReference type="ARBA" id="ARBA00023134"/>
    </source>
</evidence>
<feature type="domain" description="Cyclic GMP-AMP synthase DncV-like nucleotidyltransferase" evidence="12">
    <location>
        <begin position="62"/>
        <end position="154"/>
    </location>
</feature>
<dbReference type="EMBL" id="BMIU01000036">
    <property type="protein sequence ID" value="GGF50879.1"/>
    <property type="molecule type" value="Genomic_DNA"/>
</dbReference>
<keyword evidence="5" id="KW-0067">ATP-binding</keyword>
<protein>
    <recommendedName>
        <fullName evidence="10">Cyclic GMP-AMP synthase</fullName>
    </recommendedName>
</protein>
<keyword evidence="2" id="KW-0548">Nucleotidyltransferase</keyword>
<dbReference type="Pfam" id="PF21654">
    <property type="entry name" value="DncV-like_NTFase"/>
    <property type="match status" value="1"/>
</dbReference>
<evidence type="ECO:0000256" key="10">
    <source>
        <dbReference type="ARBA" id="ARBA00044145"/>
    </source>
</evidence>
<evidence type="ECO:0000256" key="8">
    <source>
        <dbReference type="ARBA" id="ARBA00023118"/>
    </source>
</evidence>
<dbReference type="NCBIfam" id="NF041078">
    <property type="entry name" value="cGAS"/>
    <property type="match status" value="1"/>
</dbReference>
<dbReference type="InterPro" id="IPR048445">
    <property type="entry name" value="DncV-like_NTFase"/>
</dbReference>
<evidence type="ECO:0000256" key="6">
    <source>
        <dbReference type="ARBA" id="ARBA00022842"/>
    </source>
</evidence>
<evidence type="ECO:0000256" key="1">
    <source>
        <dbReference type="ARBA" id="ARBA00022679"/>
    </source>
</evidence>
<dbReference type="SUPFAM" id="SSF56854">
    <property type="entry name" value="Bcl-2 inhibitors of programmed cell death"/>
    <property type="match status" value="1"/>
</dbReference>
<keyword evidence="8" id="KW-0051">Antiviral defense</keyword>
<organism evidence="13 14">
    <name type="scientific">Echinicola rosea</name>
    <dbReference type="NCBI Taxonomy" id="1807691"/>
    <lineage>
        <taxon>Bacteria</taxon>
        <taxon>Pseudomonadati</taxon>
        <taxon>Bacteroidota</taxon>
        <taxon>Cytophagia</taxon>
        <taxon>Cytophagales</taxon>
        <taxon>Cyclobacteriaceae</taxon>
        <taxon>Echinicola</taxon>
    </lineage>
</organism>
<keyword evidence="9" id="KW-0342">GTP-binding</keyword>
<name>A0ABQ1VCD0_9BACT</name>
<dbReference type="Proteomes" id="UP000647339">
    <property type="component" value="Unassembled WGS sequence"/>
</dbReference>
<keyword evidence="14" id="KW-1185">Reference proteome</keyword>